<sequence>MQMQTQSPTLNQSPYMILGVPILQCNNNAVLIQLLNCTEMSVTKAHNTYETEETKR</sequence>
<organism evidence="1 2">
    <name type="scientific">Stephania japonica</name>
    <dbReference type="NCBI Taxonomy" id="461633"/>
    <lineage>
        <taxon>Eukaryota</taxon>
        <taxon>Viridiplantae</taxon>
        <taxon>Streptophyta</taxon>
        <taxon>Embryophyta</taxon>
        <taxon>Tracheophyta</taxon>
        <taxon>Spermatophyta</taxon>
        <taxon>Magnoliopsida</taxon>
        <taxon>Ranunculales</taxon>
        <taxon>Menispermaceae</taxon>
        <taxon>Menispermoideae</taxon>
        <taxon>Cissampelideae</taxon>
        <taxon>Stephania</taxon>
    </lineage>
</organism>
<accession>A0AAP0F1K3</accession>
<protein>
    <submittedName>
        <fullName evidence="1">Uncharacterized protein</fullName>
    </submittedName>
</protein>
<comment type="caution">
    <text evidence="1">The sequence shown here is derived from an EMBL/GenBank/DDBJ whole genome shotgun (WGS) entry which is preliminary data.</text>
</comment>
<dbReference type="AlphaFoldDB" id="A0AAP0F1K3"/>
<gene>
    <name evidence="1" type="ORF">Sjap_019469</name>
</gene>
<evidence type="ECO:0000313" key="2">
    <source>
        <dbReference type="Proteomes" id="UP001417504"/>
    </source>
</evidence>
<dbReference type="EMBL" id="JBBNAE010000008">
    <property type="protein sequence ID" value="KAK9102215.1"/>
    <property type="molecule type" value="Genomic_DNA"/>
</dbReference>
<reference evidence="1 2" key="1">
    <citation type="submission" date="2024-01" db="EMBL/GenBank/DDBJ databases">
        <title>Genome assemblies of Stephania.</title>
        <authorList>
            <person name="Yang L."/>
        </authorList>
    </citation>
    <scope>NUCLEOTIDE SEQUENCE [LARGE SCALE GENOMIC DNA]</scope>
    <source>
        <strain evidence="1">QJT</strain>
        <tissue evidence="1">Leaf</tissue>
    </source>
</reference>
<keyword evidence="2" id="KW-1185">Reference proteome</keyword>
<proteinExistence type="predicted"/>
<evidence type="ECO:0000313" key="1">
    <source>
        <dbReference type="EMBL" id="KAK9102215.1"/>
    </source>
</evidence>
<dbReference type="Proteomes" id="UP001417504">
    <property type="component" value="Unassembled WGS sequence"/>
</dbReference>
<name>A0AAP0F1K3_9MAGN</name>